<comment type="subcellular location">
    <subcellularLocation>
        <location evidence="5">Cell membrane</location>
        <topology evidence="5">Multi-pass membrane protein</topology>
    </subcellularLocation>
    <subcellularLocation>
        <location evidence="1">Membrane</location>
        <topology evidence="1">Multi-pass membrane protein</topology>
    </subcellularLocation>
</comment>
<dbReference type="InterPro" id="IPR002781">
    <property type="entry name" value="TM_pro_TauE-like"/>
</dbReference>
<keyword evidence="7" id="KW-1185">Reference proteome</keyword>
<evidence type="ECO:0000256" key="1">
    <source>
        <dbReference type="ARBA" id="ARBA00004141"/>
    </source>
</evidence>
<feature type="transmembrane region" description="Helical" evidence="5">
    <location>
        <begin position="225"/>
        <end position="243"/>
    </location>
</feature>
<feature type="transmembrane region" description="Helical" evidence="5">
    <location>
        <begin position="104"/>
        <end position="120"/>
    </location>
</feature>
<dbReference type="PANTHER" id="PTHR43701">
    <property type="entry name" value="MEMBRANE TRANSPORTER PROTEIN MJ0441-RELATED"/>
    <property type="match status" value="1"/>
</dbReference>
<accession>A0A6I3KM14</accession>
<comment type="caution">
    <text evidence="6">The sequence shown here is derived from an EMBL/GenBank/DDBJ whole genome shotgun (WGS) entry which is preliminary data.</text>
</comment>
<organism evidence="6 7">
    <name type="scientific">Hyphomicrobium album</name>
    <dbReference type="NCBI Taxonomy" id="2665159"/>
    <lineage>
        <taxon>Bacteria</taxon>
        <taxon>Pseudomonadati</taxon>
        <taxon>Pseudomonadota</taxon>
        <taxon>Alphaproteobacteria</taxon>
        <taxon>Hyphomicrobiales</taxon>
        <taxon>Hyphomicrobiaceae</taxon>
        <taxon>Hyphomicrobium</taxon>
    </lineage>
</organism>
<comment type="similarity">
    <text evidence="5">Belongs to the 4-toluene sulfonate uptake permease (TSUP) (TC 2.A.102) family.</text>
</comment>
<sequence length="247" mass="25393">MWEDLLLFVAVGFAAQMVDGAIGMAYGVISSSVMLSLGVPPATTSACVHAAETFTTAVSGASHWKFGNVDRKLLLRLALPGAIGGAIGAYLLTNLDGDMIKPFISGYLLLIGLFIVWKALTKRVSEGAEPATVAPLGFIGGLLDSIGGGGWGPIVTSSLIGQGATPRYAIGSVSLAEFFVTLTISATFVATIGLELWPIITGLIIGGVIAAPFAAYATKVLPDKVLMILVGCVVAILSLRTIVQALT</sequence>
<dbReference type="AlphaFoldDB" id="A0A6I3KM14"/>
<evidence type="ECO:0000313" key="7">
    <source>
        <dbReference type="Proteomes" id="UP000440694"/>
    </source>
</evidence>
<keyword evidence="5" id="KW-1003">Cell membrane</keyword>
<evidence type="ECO:0000256" key="3">
    <source>
        <dbReference type="ARBA" id="ARBA00022989"/>
    </source>
</evidence>
<dbReference type="EMBL" id="WMBQ01000002">
    <property type="protein sequence ID" value="MTD96184.1"/>
    <property type="molecule type" value="Genomic_DNA"/>
</dbReference>
<dbReference type="GO" id="GO:0005886">
    <property type="term" value="C:plasma membrane"/>
    <property type="evidence" value="ECO:0007669"/>
    <property type="project" value="UniProtKB-SubCell"/>
</dbReference>
<name>A0A6I3KM14_9HYPH</name>
<evidence type="ECO:0000256" key="5">
    <source>
        <dbReference type="RuleBase" id="RU363041"/>
    </source>
</evidence>
<evidence type="ECO:0000256" key="2">
    <source>
        <dbReference type="ARBA" id="ARBA00022692"/>
    </source>
</evidence>
<feature type="transmembrane region" description="Helical" evidence="5">
    <location>
        <begin position="132"/>
        <end position="156"/>
    </location>
</feature>
<reference evidence="6 7" key="1">
    <citation type="submission" date="2019-11" db="EMBL/GenBank/DDBJ databases">
        <title>Identification of a novel strain.</title>
        <authorList>
            <person name="Xu Q."/>
            <person name="Wang G."/>
        </authorList>
    </citation>
    <scope>NUCLEOTIDE SEQUENCE [LARGE SCALE GENOMIC DNA]</scope>
    <source>
        <strain evidence="7">xq</strain>
    </source>
</reference>
<evidence type="ECO:0000256" key="4">
    <source>
        <dbReference type="ARBA" id="ARBA00023136"/>
    </source>
</evidence>
<dbReference type="Proteomes" id="UP000440694">
    <property type="component" value="Unassembled WGS sequence"/>
</dbReference>
<keyword evidence="3 5" id="KW-1133">Transmembrane helix</keyword>
<keyword evidence="4 5" id="KW-0472">Membrane</keyword>
<dbReference type="InterPro" id="IPR051598">
    <property type="entry name" value="TSUP/Inactive_protease-like"/>
</dbReference>
<gene>
    <name evidence="6" type="ORF">GIW81_17730</name>
</gene>
<feature type="transmembrane region" description="Helical" evidence="5">
    <location>
        <begin position="196"/>
        <end position="218"/>
    </location>
</feature>
<evidence type="ECO:0000313" key="6">
    <source>
        <dbReference type="EMBL" id="MTD96184.1"/>
    </source>
</evidence>
<dbReference type="PANTHER" id="PTHR43701:SF12">
    <property type="entry name" value="MEMBRANE TRANSPORTER PROTEIN YTNM-RELATED"/>
    <property type="match status" value="1"/>
</dbReference>
<feature type="transmembrane region" description="Helical" evidence="5">
    <location>
        <begin position="168"/>
        <end position="190"/>
    </location>
</feature>
<dbReference type="Pfam" id="PF01925">
    <property type="entry name" value="TauE"/>
    <property type="match status" value="1"/>
</dbReference>
<protein>
    <recommendedName>
        <fullName evidence="5">Probable membrane transporter protein</fullName>
    </recommendedName>
</protein>
<keyword evidence="2 5" id="KW-0812">Transmembrane</keyword>
<feature type="transmembrane region" description="Helical" evidence="5">
    <location>
        <begin position="73"/>
        <end position="92"/>
    </location>
</feature>
<proteinExistence type="inferred from homology"/>